<dbReference type="OrthoDB" id="10484072at2759"/>
<proteinExistence type="predicted"/>
<evidence type="ECO:0000313" key="2">
    <source>
        <dbReference type="EMBL" id="TKW51291.1"/>
    </source>
</evidence>
<keyword evidence="3" id="KW-1185">Reference proteome</keyword>
<protein>
    <submittedName>
        <fullName evidence="2">Uncharacterized protein</fullName>
    </submittedName>
</protein>
<evidence type="ECO:0000313" key="3">
    <source>
        <dbReference type="Proteomes" id="UP000310108"/>
    </source>
</evidence>
<reference evidence="2 3" key="1">
    <citation type="journal article" date="2019" name="PLoS ONE">
        <title>Comparative genome analysis indicates high evolutionary potential of pathogenicity genes in Colletotrichum tanaceti.</title>
        <authorList>
            <person name="Lelwala R.V."/>
            <person name="Korhonen P.K."/>
            <person name="Young N.D."/>
            <person name="Scott J.B."/>
            <person name="Ades P.A."/>
            <person name="Gasser R.B."/>
            <person name="Taylor P.W.J."/>
        </authorList>
    </citation>
    <scope>NUCLEOTIDE SEQUENCE [LARGE SCALE GENOMIC DNA]</scope>
    <source>
        <strain evidence="2">BRIP57314</strain>
    </source>
</reference>
<evidence type="ECO:0000256" key="1">
    <source>
        <dbReference type="SAM" id="MobiDB-lite"/>
    </source>
</evidence>
<accession>A0A4U6X730</accession>
<dbReference type="EMBL" id="PJEX01000320">
    <property type="protein sequence ID" value="TKW51291.1"/>
    <property type="molecule type" value="Genomic_DNA"/>
</dbReference>
<comment type="caution">
    <text evidence="2">The sequence shown here is derived from an EMBL/GenBank/DDBJ whole genome shotgun (WGS) entry which is preliminary data.</text>
</comment>
<organism evidence="2 3">
    <name type="scientific">Colletotrichum tanaceti</name>
    <dbReference type="NCBI Taxonomy" id="1306861"/>
    <lineage>
        <taxon>Eukaryota</taxon>
        <taxon>Fungi</taxon>
        <taxon>Dikarya</taxon>
        <taxon>Ascomycota</taxon>
        <taxon>Pezizomycotina</taxon>
        <taxon>Sordariomycetes</taxon>
        <taxon>Hypocreomycetidae</taxon>
        <taxon>Glomerellales</taxon>
        <taxon>Glomerellaceae</taxon>
        <taxon>Colletotrichum</taxon>
        <taxon>Colletotrichum destructivum species complex</taxon>
    </lineage>
</organism>
<feature type="region of interest" description="Disordered" evidence="1">
    <location>
        <begin position="28"/>
        <end position="75"/>
    </location>
</feature>
<dbReference type="Proteomes" id="UP000310108">
    <property type="component" value="Unassembled WGS sequence"/>
</dbReference>
<gene>
    <name evidence="2" type="ORF">CTA1_9530</name>
</gene>
<dbReference type="AlphaFoldDB" id="A0A4U6X730"/>
<feature type="compositionally biased region" description="Basic and acidic residues" evidence="1">
    <location>
        <begin position="33"/>
        <end position="54"/>
    </location>
</feature>
<sequence>MGAFGMPGQGSSLWPGFVECDDTCLETSSATQRADDTMDSDASRARGKPRDATKCRVASAPMPTRVGSKSRNCVM</sequence>
<name>A0A4U6X730_9PEZI</name>